<dbReference type="RefSeq" id="XP_011675594.1">
    <property type="nucleotide sequence ID" value="XM_011677292.2"/>
</dbReference>
<dbReference type="InterPro" id="IPR035979">
    <property type="entry name" value="RBD_domain_sf"/>
</dbReference>
<feature type="compositionally biased region" description="Basic and acidic residues" evidence="2">
    <location>
        <begin position="42"/>
        <end position="62"/>
    </location>
</feature>
<feature type="compositionally biased region" description="Basic and acidic residues" evidence="2">
    <location>
        <begin position="125"/>
        <end position="138"/>
    </location>
</feature>
<reference evidence="4" key="2">
    <citation type="submission" date="2021-01" db="UniProtKB">
        <authorList>
            <consortium name="EnsemblMetazoa"/>
        </authorList>
    </citation>
    <scope>IDENTIFICATION</scope>
</reference>
<name>A0A7M7HK83_STRPU</name>
<dbReference type="Gene3D" id="3.30.70.330">
    <property type="match status" value="2"/>
</dbReference>
<evidence type="ECO:0000313" key="4">
    <source>
        <dbReference type="EnsemblMetazoa" id="XP_011675594"/>
    </source>
</evidence>
<dbReference type="Pfam" id="PF00076">
    <property type="entry name" value="RRM_1"/>
    <property type="match status" value="1"/>
</dbReference>
<dbReference type="InterPro" id="IPR000504">
    <property type="entry name" value="RRM_dom"/>
</dbReference>
<feature type="region of interest" description="Disordered" evidence="2">
    <location>
        <begin position="179"/>
        <end position="273"/>
    </location>
</feature>
<dbReference type="InterPro" id="IPR012677">
    <property type="entry name" value="Nucleotide-bd_a/b_plait_sf"/>
</dbReference>
<reference evidence="5" key="1">
    <citation type="submission" date="2015-02" db="EMBL/GenBank/DDBJ databases">
        <title>Genome sequencing for Strongylocentrotus purpuratus.</title>
        <authorList>
            <person name="Murali S."/>
            <person name="Liu Y."/>
            <person name="Vee V."/>
            <person name="English A."/>
            <person name="Wang M."/>
            <person name="Skinner E."/>
            <person name="Han Y."/>
            <person name="Muzny D.M."/>
            <person name="Worley K.C."/>
            <person name="Gibbs R.A."/>
        </authorList>
    </citation>
    <scope>NUCLEOTIDE SEQUENCE</scope>
</reference>
<dbReference type="AlphaFoldDB" id="A0A7M7HK83"/>
<dbReference type="InParanoid" id="A0A7M7HK83"/>
<sequence length="455" mass="50920">MDLSPEQKKKIKKTKLSKSTAAQKLPKEAILNRMSSGKKRPKSEAKIKKDKMKTPSKDDLVAKKLFFQDGSNDDEGDKDLLQSPVKSKTVSKMGGEGVSKMSNSTKKLRSSTSKWQVSKGTPSVQKEKAVEDQEEKILRKSGRKKKKTTTDEEVEVEDVEIDFPILKRKSLGLEEFKAALSRQESPQKEQKVAKVIIENGQNTKKQKKKKKVTDETVSGDEPSKENVEKSEGADKGKKKKSKKRGKKRKRSNSESGEPQAKKEKPGREGFAVRCGNLPVGVGKEALRMFIGEADVFPTHIILKRKKKSAAGEKKQFVTYATIICSTADEAEKLCRLNGISMPSPLRGKDCKLLIHMLNDDNSNEDPTFKRKLFVSNLHPKLKEDEVMAFFETSDCNPTNVILPKKGNDKTSRGYAFVWLTSGGDVDRALKLKNPTLRDKIVTIARSHRHPGKQEP</sequence>
<dbReference type="SMART" id="SM00360">
    <property type="entry name" value="RRM"/>
    <property type="match status" value="1"/>
</dbReference>
<dbReference type="Proteomes" id="UP000007110">
    <property type="component" value="Unassembled WGS sequence"/>
</dbReference>
<feature type="compositionally biased region" description="Basic and acidic residues" evidence="2">
    <location>
        <begin position="221"/>
        <end position="235"/>
    </location>
</feature>
<keyword evidence="5" id="KW-1185">Reference proteome</keyword>
<feature type="compositionally biased region" description="Basic residues" evidence="2">
    <location>
        <begin position="236"/>
        <end position="250"/>
    </location>
</feature>
<dbReference type="EnsemblMetazoa" id="XM_011677292">
    <property type="protein sequence ID" value="XP_011675594"/>
    <property type="gene ID" value="LOC105443740"/>
</dbReference>
<feature type="compositionally biased region" description="Polar residues" evidence="2">
    <location>
        <begin position="100"/>
        <end position="124"/>
    </location>
</feature>
<evidence type="ECO:0000256" key="2">
    <source>
        <dbReference type="SAM" id="MobiDB-lite"/>
    </source>
</evidence>
<dbReference type="OMA" id="RDNICAY"/>
<evidence type="ECO:0000313" key="5">
    <source>
        <dbReference type="Proteomes" id="UP000007110"/>
    </source>
</evidence>
<feature type="domain" description="RRM" evidence="3">
    <location>
        <begin position="370"/>
        <end position="448"/>
    </location>
</feature>
<protein>
    <recommendedName>
        <fullName evidence="3">RRM domain-containing protein</fullName>
    </recommendedName>
</protein>
<feature type="region of interest" description="Disordered" evidence="2">
    <location>
        <begin position="1"/>
        <end position="157"/>
    </location>
</feature>
<organism evidence="4 5">
    <name type="scientific">Strongylocentrotus purpuratus</name>
    <name type="common">Purple sea urchin</name>
    <dbReference type="NCBI Taxonomy" id="7668"/>
    <lineage>
        <taxon>Eukaryota</taxon>
        <taxon>Metazoa</taxon>
        <taxon>Echinodermata</taxon>
        <taxon>Eleutherozoa</taxon>
        <taxon>Echinozoa</taxon>
        <taxon>Echinoidea</taxon>
        <taxon>Euechinoidea</taxon>
        <taxon>Echinacea</taxon>
        <taxon>Camarodonta</taxon>
        <taxon>Echinidea</taxon>
        <taxon>Strongylocentrotidae</taxon>
        <taxon>Strongylocentrotus</taxon>
    </lineage>
</organism>
<accession>A0A7M7HK83</accession>
<dbReference type="GeneID" id="105443740"/>
<dbReference type="KEGG" id="spu:105443740"/>
<evidence type="ECO:0000259" key="3">
    <source>
        <dbReference type="PROSITE" id="PS50102"/>
    </source>
</evidence>
<dbReference type="OrthoDB" id="1875751at2759"/>
<proteinExistence type="predicted"/>
<keyword evidence="1" id="KW-0694">RNA-binding</keyword>
<dbReference type="GO" id="GO:0003723">
    <property type="term" value="F:RNA binding"/>
    <property type="evidence" value="ECO:0007669"/>
    <property type="project" value="UniProtKB-UniRule"/>
</dbReference>
<evidence type="ECO:0000256" key="1">
    <source>
        <dbReference type="PROSITE-ProRule" id="PRU00176"/>
    </source>
</evidence>
<dbReference type="SUPFAM" id="SSF54928">
    <property type="entry name" value="RNA-binding domain, RBD"/>
    <property type="match status" value="2"/>
</dbReference>
<dbReference type="CDD" id="cd00590">
    <property type="entry name" value="RRM_SF"/>
    <property type="match status" value="1"/>
</dbReference>
<dbReference type="PROSITE" id="PS50102">
    <property type="entry name" value="RRM"/>
    <property type="match status" value="1"/>
</dbReference>